<evidence type="ECO:0000313" key="1">
    <source>
        <dbReference type="Ensembl" id="ENSPKIP00000026560.1"/>
    </source>
</evidence>
<proteinExistence type="predicted"/>
<dbReference type="InterPro" id="IPR036790">
    <property type="entry name" value="Frizzled_dom_sf"/>
</dbReference>
<dbReference type="Proteomes" id="UP000261540">
    <property type="component" value="Unplaced"/>
</dbReference>
<protein>
    <submittedName>
        <fullName evidence="1">Uncharacterized protein</fullName>
    </submittedName>
</protein>
<evidence type="ECO:0000313" key="2">
    <source>
        <dbReference type="Proteomes" id="UP000261540"/>
    </source>
</evidence>
<accession>A0A3B3S8M8</accession>
<keyword evidence="2" id="KW-1185">Reference proteome</keyword>
<reference evidence="1" key="2">
    <citation type="submission" date="2025-09" db="UniProtKB">
        <authorList>
            <consortium name="Ensembl"/>
        </authorList>
    </citation>
    <scope>IDENTIFICATION</scope>
</reference>
<name>A0A3B3S8M8_9TELE</name>
<sequence length="56" mass="6315">QFHCGTGRCLSPSFVCDGRCEAITLELCMNLPYNTTSFPNYLGHQTQKETSVTNHY</sequence>
<reference evidence="1" key="1">
    <citation type="submission" date="2025-08" db="UniProtKB">
        <authorList>
            <consortium name="Ensembl"/>
        </authorList>
    </citation>
    <scope>IDENTIFICATION</scope>
</reference>
<dbReference type="STRING" id="1676925.ENSPKIP00000026560"/>
<dbReference type="Gene3D" id="1.10.2000.10">
    <property type="entry name" value="Frizzled cysteine-rich domain"/>
    <property type="match status" value="1"/>
</dbReference>
<dbReference type="Ensembl" id="ENSPKIT00000007317.1">
    <property type="protein sequence ID" value="ENSPKIP00000026560.1"/>
    <property type="gene ID" value="ENSPKIG00000008995.1"/>
</dbReference>
<organism evidence="1 2">
    <name type="scientific">Paramormyrops kingsleyae</name>
    <dbReference type="NCBI Taxonomy" id="1676925"/>
    <lineage>
        <taxon>Eukaryota</taxon>
        <taxon>Metazoa</taxon>
        <taxon>Chordata</taxon>
        <taxon>Craniata</taxon>
        <taxon>Vertebrata</taxon>
        <taxon>Euteleostomi</taxon>
        <taxon>Actinopterygii</taxon>
        <taxon>Neopterygii</taxon>
        <taxon>Teleostei</taxon>
        <taxon>Osteoglossocephala</taxon>
        <taxon>Osteoglossomorpha</taxon>
        <taxon>Osteoglossiformes</taxon>
        <taxon>Mormyridae</taxon>
        <taxon>Paramormyrops</taxon>
    </lineage>
</organism>
<dbReference type="SUPFAM" id="SSF63501">
    <property type="entry name" value="Frizzled cysteine-rich domain"/>
    <property type="match status" value="1"/>
</dbReference>
<dbReference type="AlphaFoldDB" id="A0A3B3S8M8"/>